<dbReference type="EMBL" id="REGN01002122">
    <property type="protein sequence ID" value="RNA30132.1"/>
    <property type="molecule type" value="Genomic_DNA"/>
</dbReference>
<keyword evidence="2" id="KW-1185">Reference proteome</keyword>
<accession>A0A3M7S2Y4</accession>
<comment type="caution">
    <text evidence="1">The sequence shown here is derived from an EMBL/GenBank/DDBJ whole genome shotgun (WGS) entry which is preliminary data.</text>
</comment>
<proteinExistence type="predicted"/>
<evidence type="ECO:0000313" key="1">
    <source>
        <dbReference type="EMBL" id="RNA30132.1"/>
    </source>
</evidence>
<dbReference type="Proteomes" id="UP000276133">
    <property type="component" value="Unassembled WGS sequence"/>
</dbReference>
<name>A0A3M7S2Y4_BRAPC</name>
<organism evidence="1 2">
    <name type="scientific">Brachionus plicatilis</name>
    <name type="common">Marine rotifer</name>
    <name type="synonym">Brachionus muelleri</name>
    <dbReference type="NCBI Taxonomy" id="10195"/>
    <lineage>
        <taxon>Eukaryota</taxon>
        <taxon>Metazoa</taxon>
        <taxon>Spiralia</taxon>
        <taxon>Gnathifera</taxon>
        <taxon>Rotifera</taxon>
        <taxon>Eurotatoria</taxon>
        <taxon>Monogononta</taxon>
        <taxon>Pseudotrocha</taxon>
        <taxon>Ploima</taxon>
        <taxon>Brachionidae</taxon>
        <taxon>Brachionus</taxon>
    </lineage>
</organism>
<gene>
    <name evidence="1" type="ORF">BpHYR1_005480</name>
</gene>
<evidence type="ECO:0000313" key="2">
    <source>
        <dbReference type="Proteomes" id="UP000276133"/>
    </source>
</evidence>
<sequence length="69" mass="7736">MNSHGSILLVFQFINNSSVAFFQILDSTIPTATIPTAKTRELVSISFNHITIQDFTSSFQIDLLKLTNF</sequence>
<dbReference type="AlphaFoldDB" id="A0A3M7S2Y4"/>
<reference evidence="1 2" key="1">
    <citation type="journal article" date="2018" name="Sci. Rep.">
        <title>Genomic signatures of local adaptation to the degree of environmental predictability in rotifers.</title>
        <authorList>
            <person name="Franch-Gras L."/>
            <person name="Hahn C."/>
            <person name="Garcia-Roger E.M."/>
            <person name="Carmona M.J."/>
            <person name="Serra M."/>
            <person name="Gomez A."/>
        </authorList>
    </citation>
    <scope>NUCLEOTIDE SEQUENCE [LARGE SCALE GENOMIC DNA]</scope>
    <source>
        <strain evidence="1">HYR1</strain>
    </source>
</reference>
<protein>
    <submittedName>
        <fullName evidence="1">Uncharacterized protein</fullName>
    </submittedName>
</protein>